<name>A0A136JHS0_9PEZI</name>
<evidence type="ECO:0000256" key="1">
    <source>
        <dbReference type="ARBA" id="ARBA00001917"/>
    </source>
</evidence>
<dbReference type="InterPro" id="IPR037396">
    <property type="entry name" value="FMN_HAD"/>
</dbReference>
<dbReference type="SUPFAM" id="SSF51395">
    <property type="entry name" value="FMN-linked oxidoreductases"/>
    <property type="match status" value="1"/>
</dbReference>
<dbReference type="PANTHER" id="PTHR10578:SF82">
    <property type="entry name" value="CYTOCHROME B2, PUTATIVE (AFU_ORTHOLOGUE AFUA_1G07200)-RELATED"/>
    <property type="match status" value="1"/>
</dbReference>
<keyword evidence="8" id="KW-1185">Reference proteome</keyword>
<dbReference type="InterPro" id="IPR013785">
    <property type="entry name" value="Aldolase_TIM"/>
</dbReference>
<dbReference type="GO" id="GO:0016491">
    <property type="term" value="F:oxidoreductase activity"/>
    <property type="evidence" value="ECO:0007669"/>
    <property type="project" value="UniProtKB-KW"/>
</dbReference>
<dbReference type="EMBL" id="KQ964245">
    <property type="protein sequence ID" value="KXJ96700.1"/>
    <property type="molecule type" value="Genomic_DNA"/>
</dbReference>
<feature type="binding site" evidence="5">
    <location>
        <position position="137"/>
    </location>
    <ligand>
        <name>glyoxylate</name>
        <dbReference type="ChEBI" id="CHEBI:36655"/>
    </ligand>
</feature>
<feature type="active site" description="Proton acceptor" evidence="4">
    <location>
        <position position="263"/>
    </location>
</feature>
<proteinExistence type="inferred from homology"/>
<accession>A0A136JHS0</accession>
<dbReference type="PIRSF" id="PIRSF000138">
    <property type="entry name" value="Al-hdrx_acd_dh"/>
    <property type="match status" value="1"/>
</dbReference>
<keyword evidence="5" id="KW-0288">FMN</keyword>
<feature type="binding site" evidence="5">
    <location>
        <begin position="323"/>
        <end position="324"/>
    </location>
    <ligand>
        <name>FMN</name>
        <dbReference type="ChEBI" id="CHEBI:58210"/>
    </ligand>
</feature>
<feature type="binding site" evidence="5">
    <location>
        <position position="263"/>
    </location>
    <ligand>
        <name>glyoxylate</name>
        <dbReference type="ChEBI" id="CHEBI:36655"/>
    </ligand>
</feature>
<dbReference type="InterPro" id="IPR012133">
    <property type="entry name" value="Alpha-hydoxy_acid_DH_FMN"/>
</dbReference>
<evidence type="ECO:0000313" key="7">
    <source>
        <dbReference type="EMBL" id="KXJ96700.1"/>
    </source>
</evidence>
<feature type="binding site" evidence="5">
    <location>
        <position position="98"/>
    </location>
    <ligand>
        <name>FMN</name>
        <dbReference type="ChEBI" id="CHEBI:58210"/>
    </ligand>
</feature>
<dbReference type="PANTHER" id="PTHR10578">
    <property type="entry name" value="S -2-HYDROXY-ACID OXIDASE-RELATED"/>
    <property type="match status" value="1"/>
</dbReference>
<dbReference type="STRING" id="196109.A0A136JHS0"/>
<evidence type="ECO:0000313" key="8">
    <source>
        <dbReference type="Proteomes" id="UP000070501"/>
    </source>
</evidence>
<comment type="similarity">
    <text evidence="3">Belongs to the FMN-dependent alpha-hydroxy acid dehydrogenase family.</text>
</comment>
<evidence type="ECO:0000256" key="3">
    <source>
        <dbReference type="ARBA" id="ARBA00024042"/>
    </source>
</evidence>
<sequence>MESFALQQLLPKAISYYASATDDEITKHANRRIFQSILLRPRVFRDVTSCSLSATILGSNVGIPVFVSPAASARLAHPDGEAGIARACARFGALQIISHNASMRPIDIVNSLITTSDGPKPDGAGVAREAIFAWQLYVLKDIATTERILAEIKEIPQIKFIVLTLDAPFPGKREADERFKARDMRLGGGGPAQTWGTEARLTWTKTLAWLARHTDLPIVLKGLQTWEDVYIAATHFSSPPPSSSRGTPTAAMARVGGVILSNHGGRALDTTTTPMHVLLDIHRFCPQILDRAAGFEILIDGGITRGTDVVKALALGARAVGVGRAALYGLACGGEDGVARVLDILEEETITAMKFLGATSLSDLKPHHVNTSPCLPLLQSTGTARLPAVVKPNL</sequence>
<keyword evidence="5" id="KW-0285">Flavoprotein</keyword>
<feature type="binding site" evidence="5">
    <location>
        <begin position="69"/>
        <end position="71"/>
    </location>
    <ligand>
        <name>FMN</name>
        <dbReference type="ChEBI" id="CHEBI:58210"/>
    </ligand>
</feature>
<dbReference type="Proteomes" id="UP000070501">
    <property type="component" value="Unassembled WGS sequence"/>
</dbReference>
<feature type="binding site" evidence="5">
    <location>
        <position position="261"/>
    </location>
    <ligand>
        <name>FMN</name>
        <dbReference type="ChEBI" id="CHEBI:58210"/>
    </ligand>
</feature>
<dbReference type="InterPro" id="IPR000262">
    <property type="entry name" value="FMN-dep_DH"/>
</dbReference>
<dbReference type="GO" id="GO:0010181">
    <property type="term" value="F:FMN binding"/>
    <property type="evidence" value="ECO:0007669"/>
    <property type="project" value="InterPro"/>
</dbReference>
<feature type="binding site" evidence="5">
    <location>
        <position position="221"/>
    </location>
    <ligand>
        <name>FMN</name>
        <dbReference type="ChEBI" id="CHEBI:58210"/>
    </ligand>
</feature>
<feature type="domain" description="FMN hydroxy acid dehydrogenase" evidence="6">
    <location>
        <begin position="1"/>
        <end position="374"/>
    </location>
</feature>
<feature type="binding site" evidence="5">
    <location>
        <position position="135"/>
    </location>
    <ligand>
        <name>FMN</name>
        <dbReference type="ChEBI" id="CHEBI:58210"/>
    </ligand>
</feature>
<dbReference type="OrthoDB" id="1925334at2759"/>
<dbReference type="InParanoid" id="A0A136JHS0"/>
<comment type="cofactor">
    <cofactor evidence="1">
        <name>FMN</name>
        <dbReference type="ChEBI" id="CHEBI:58210"/>
    </cofactor>
</comment>
<feature type="binding site" evidence="5">
    <location>
        <position position="16"/>
    </location>
    <ligand>
        <name>glyoxylate</name>
        <dbReference type="ChEBI" id="CHEBI:36655"/>
    </ligand>
</feature>
<evidence type="ECO:0000256" key="5">
    <source>
        <dbReference type="PIRSR" id="PIRSR000138-2"/>
    </source>
</evidence>
<gene>
    <name evidence="7" type="ORF">Micbo1qcDRAFT_187041</name>
</gene>
<feature type="binding site" evidence="5">
    <location>
        <position position="164"/>
    </location>
    <ligand>
        <name>FMN</name>
        <dbReference type="ChEBI" id="CHEBI:58210"/>
    </ligand>
</feature>
<evidence type="ECO:0000256" key="4">
    <source>
        <dbReference type="PIRSR" id="PIRSR000138-1"/>
    </source>
</evidence>
<dbReference type="AlphaFoldDB" id="A0A136JHS0"/>
<feature type="binding site" evidence="5">
    <location>
        <position position="266"/>
    </location>
    <ligand>
        <name>glyoxylate</name>
        <dbReference type="ChEBI" id="CHEBI:36655"/>
    </ligand>
</feature>
<evidence type="ECO:0000256" key="2">
    <source>
        <dbReference type="ARBA" id="ARBA00023002"/>
    </source>
</evidence>
<dbReference type="PROSITE" id="PS51349">
    <property type="entry name" value="FMN_HYDROXY_ACID_DH_2"/>
    <property type="match status" value="1"/>
</dbReference>
<protein>
    <recommendedName>
        <fullName evidence="6">FMN hydroxy acid dehydrogenase domain-containing protein</fullName>
    </recommendedName>
</protein>
<feature type="binding site" evidence="5">
    <location>
        <position position="173"/>
    </location>
    <ligand>
        <name>glyoxylate</name>
        <dbReference type="ChEBI" id="CHEBI:36655"/>
    </ligand>
</feature>
<organism evidence="7 8">
    <name type="scientific">Microdochium bolleyi</name>
    <dbReference type="NCBI Taxonomy" id="196109"/>
    <lineage>
        <taxon>Eukaryota</taxon>
        <taxon>Fungi</taxon>
        <taxon>Dikarya</taxon>
        <taxon>Ascomycota</taxon>
        <taxon>Pezizomycotina</taxon>
        <taxon>Sordariomycetes</taxon>
        <taxon>Xylariomycetidae</taxon>
        <taxon>Xylariales</taxon>
        <taxon>Microdochiaceae</taxon>
        <taxon>Microdochium</taxon>
    </lineage>
</organism>
<evidence type="ECO:0000259" key="6">
    <source>
        <dbReference type="PROSITE" id="PS51349"/>
    </source>
</evidence>
<dbReference type="Gene3D" id="3.20.20.70">
    <property type="entry name" value="Aldolase class I"/>
    <property type="match status" value="1"/>
</dbReference>
<dbReference type="Pfam" id="PF01070">
    <property type="entry name" value="FMN_dh"/>
    <property type="match status" value="2"/>
</dbReference>
<keyword evidence="2" id="KW-0560">Oxidoreductase</keyword>
<reference evidence="8" key="1">
    <citation type="submission" date="2016-02" db="EMBL/GenBank/DDBJ databases">
        <title>Draft genome sequence of Microdochium bolleyi, a fungal endophyte of beachgrass.</title>
        <authorList>
            <consortium name="DOE Joint Genome Institute"/>
            <person name="David A.S."/>
            <person name="May G."/>
            <person name="Haridas S."/>
            <person name="Lim J."/>
            <person name="Wang M."/>
            <person name="Labutti K."/>
            <person name="Lipzen A."/>
            <person name="Barry K."/>
            <person name="Grigoriev I.V."/>
        </authorList>
    </citation>
    <scope>NUCLEOTIDE SEQUENCE [LARGE SCALE GENOMIC DNA]</scope>
    <source>
        <strain evidence="8">J235TASD1</strain>
    </source>
</reference>